<accession>A0A2A6J267</accession>
<dbReference type="RefSeq" id="WP_097616003.1">
    <property type="nucleotide sequence ID" value="NZ_NWSV01000052.1"/>
</dbReference>
<feature type="domain" description="HTH lysR-type" evidence="5">
    <location>
        <begin position="9"/>
        <end position="66"/>
    </location>
</feature>
<dbReference type="PROSITE" id="PS50931">
    <property type="entry name" value="HTH_LYSR"/>
    <property type="match status" value="1"/>
</dbReference>
<keyword evidence="2" id="KW-0805">Transcription regulation</keyword>
<gene>
    <name evidence="6" type="ORF">CO666_32550</name>
</gene>
<dbReference type="Gene3D" id="3.40.190.10">
    <property type="entry name" value="Periplasmic binding protein-like II"/>
    <property type="match status" value="2"/>
</dbReference>
<dbReference type="InterPro" id="IPR000847">
    <property type="entry name" value="LysR_HTH_N"/>
</dbReference>
<dbReference type="SUPFAM" id="SSF53850">
    <property type="entry name" value="Periplasmic binding protein-like II"/>
    <property type="match status" value="1"/>
</dbReference>
<protein>
    <submittedName>
        <fullName evidence="6">LysR family transcriptional regulator</fullName>
    </submittedName>
</protein>
<dbReference type="PANTHER" id="PTHR30537:SF74">
    <property type="entry name" value="HTH-TYPE TRANSCRIPTIONAL REGULATOR TRPI"/>
    <property type="match status" value="1"/>
</dbReference>
<evidence type="ECO:0000256" key="1">
    <source>
        <dbReference type="ARBA" id="ARBA00009437"/>
    </source>
</evidence>
<dbReference type="PANTHER" id="PTHR30537">
    <property type="entry name" value="HTH-TYPE TRANSCRIPTIONAL REGULATOR"/>
    <property type="match status" value="1"/>
</dbReference>
<dbReference type="PRINTS" id="PR00039">
    <property type="entry name" value="HTHLYSR"/>
</dbReference>
<dbReference type="Pfam" id="PF03466">
    <property type="entry name" value="LysR_substrate"/>
    <property type="match status" value="1"/>
</dbReference>
<dbReference type="InterPro" id="IPR058163">
    <property type="entry name" value="LysR-type_TF_proteobact-type"/>
</dbReference>
<comment type="similarity">
    <text evidence="1">Belongs to the LysR transcriptional regulatory family.</text>
</comment>
<organism evidence="6 7">
    <name type="scientific">Rhizobium chutanense</name>
    <dbReference type="NCBI Taxonomy" id="2035448"/>
    <lineage>
        <taxon>Bacteria</taxon>
        <taxon>Pseudomonadati</taxon>
        <taxon>Pseudomonadota</taxon>
        <taxon>Alphaproteobacteria</taxon>
        <taxon>Hyphomicrobiales</taxon>
        <taxon>Rhizobiaceae</taxon>
        <taxon>Rhizobium/Agrobacterium group</taxon>
        <taxon>Rhizobium</taxon>
    </lineage>
</organism>
<keyword evidence="4" id="KW-0804">Transcription</keyword>
<evidence type="ECO:0000256" key="2">
    <source>
        <dbReference type="ARBA" id="ARBA00023015"/>
    </source>
</evidence>
<dbReference type="GO" id="GO:0006351">
    <property type="term" value="P:DNA-templated transcription"/>
    <property type="evidence" value="ECO:0007669"/>
    <property type="project" value="TreeGrafter"/>
</dbReference>
<keyword evidence="3" id="KW-0238">DNA-binding</keyword>
<dbReference type="GO" id="GO:0043565">
    <property type="term" value="F:sequence-specific DNA binding"/>
    <property type="evidence" value="ECO:0007669"/>
    <property type="project" value="TreeGrafter"/>
</dbReference>
<dbReference type="InterPro" id="IPR036390">
    <property type="entry name" value="WH_DNA-bd_sf"/>
</dbReference>
<dbReference type="EMBL" id="NWSV01000052">
    <property type="protein sequence ID" value="PDT00102.1"/>
    <property type="molecule type" value="Genomic_DNA"/>
</dbReference>
<comment type="caution">
    <text evidence="6">The sequence shown here is derived from an EMBL/GenBank/DDBJ whole genome shotgun (WGS) entry which is preliminary data.</text>
</comment>
<evidence type="ECO:0000256" key="3">
    <source>
        <dbReference type="ARBA" id="ARBA00023125"/>
    </source>
</evidence>
<name>A0A2A6J267_9HYPH</name>
<proteinExistence type="inferred from homology"/>
<dbReference type="InterPro" id="IPR036388">
    <property type="entry name" value="WH-like_DNA-bd_sf"/>
</dbReference>
<evidence type="ECO:0000259" key="5">
    <source>
        <dbReference type="PROSITE" id="PS50931"/>
    </source>
</evidence>
<dbReference type="AlphaFoldDB" id="A0A2A6J267"/>
<keyword evidence="7" id="KW-1185">Reference proteome</keyword>
<reference evidence="6 7" key="1">
    <citation type="submission" date="2017-09" db="EMBL/GenBank/DDBJ databases">
        <title>Comparative genomics of rhizobia isolated from Phaseolus vulgaris in China.</title>
        <authorList>
            <person name="Tong W."/>
        </authorList>
    </citation>
    <scope>NUCLEOTIDE SEQUENCE [LARGE SCALE GENOMIC DNA]</scope>
    <source>
        <strain evidence="6 7">C5</strain>
    </source>
</reference>
<dbReference type="GO" id="GO:0003700">
    <property type="term" value="F:DNA-binding transcription factor activity"/>
    <property type="evidence" value="ECO:0007669"/>
    <property type="project" value="InterPro"/>
</dbReference>
<dbReference type="CDD" id="cd08432">
    <property type="entry name" value="PBP2_GcdR_TrpI_HvrB_AmpR_like"/>
    <property type="match status" value="1"/>
</dbReference>
<dbReference type="Gene3D" id="1.10.10.10">
    <property type="entry name" value="Winged helix-like DNA-binding domain superfamily/Winged helix DNA-binding domain"/>
    <property type="match status" value="1"/>
</dbReference>
<evidence type="ECO:0000313" key="7">
    <source>
        <dbReference type="Proteomes" id="UP000220768"/>
    </source>
</evidence>
<dbReference type="Proteomes" id="UP000220768">
    <property type="component" value="Unassembled WGS sequence"/>
</dbReference>
<dbReference type="Pfam" id="PF00126">
    <property type="entry name" value="HTH_1"/>
    <property type="match status" value="1"/>
</dbReference>
<dbReference type="SUPFAM" id="SSF46785">
    <property type="entry name" value="Winged helix' DNA-binding domain"/>
    <property type="match status" value="1"/>
</dbReference>
<evidence type="ECO:0000256" key="4">
    <source>
        <dbReference type="ARBA" id="ARBA00023163"/>
    </source>
</evidence>
<evidence type="ECO:0000313" key="6">
    <source>
        <dbReference type="EMBL" id="PDT00102.1"/>
    </source>
</evidence>
<sequence length="312" mass="34454">MVRRFYGLPSLTALATFEAAARHGNFTVAAAELNVTTGAVSRQIKSIEQEIDVALFVRTGKGVMLTAPAEELYRALASGFSRASDVVNSIKQGNSARNVTLACSDVFGTMWLIPRMPDFWRRFTDISVDHLITDNVRNLRRSEVELRIRYGSGKWIDETAELLFDDCLYPVCSPAFAERHAGASAADLADLPLLNVEWVEPDWTGWEEVLSRGGVPYHAASGRRFGKFSVALQAAMADQGLVVGWHRMVAPLVEKGDLVRFTDLVVPDPGAYYLTWNSNRELPPAALLLRDWIRGIAEEERSVPMPRGGASS</sequence>
<dbReference type="InterPro" id="IPR005119">
    <property type="entry name" value="LysR_subst-bd"/>
</dbReference>